<protein>
    <submittedName>
        <fullName evidence="1">Uncharacterized protein</fullName>
    </submittedName>
</protein>
<sequence length="103" mass="12381">MLRVYCLSKWLKLCYDVSEQLESRTLFRDFAGLTGSPVPSDNIINHFNNILYKHQDILRVVDQKTSVWDDFKLPDYLTAYPEPEQIFAQRQKNMPVIYYHWHQ</sequence>
<dbReference type="AlphaFoldDB" id="A0A484ZLT9"/>
<gene>
    <name evidence="1" type="ORF">NCTC12282_03928</name>
</gene>
<dbReference type="Proteomes" id="UP000373449">
    <property type="component" value="Unassembled WGS sequence"/>
</dbReference>
<accession>A0A484ZLT9</accession>
<evidence type="ECO:0000313" key="1">
    <source>
        <dbReference type="EMBL" id="VFS49450.1"/>
    </source>
</evidence>
<name>A0A484ZLT9_9GAMM</name>
<organism evidence="1 2">
    <name type="scientific">Budvicia aquatica</name>
    <dbReference type="NCBI Taxonomy" id="82979"/>
    <lineage>
        <taxon>Bacteria</taxon>
        <taxon>Pseudomonadati</taxon>
        <taxon>Pseudomonadota</taxon>
        <taxon>Gammaproteobacteria</taxon>
        <taxon>Enterobacterales</taxon>
        <taxon>Budviciaceae</taxon>
        <taxon>Budvicia</taxon>
    </lineage>
</organism>
<dbReference type="RefSeq" id="WP_134531281.1">
    <property type="nucleotide sequence ID" value="NZ_CAADJA010000002.1"/>
</dbReference>
<proteinExistence type="predicted"/>
<dbReference type="EMBL" id="CAADJA010000002">
    <property type="protein sequence ID" value="VFS49450.1"/>
    <property type="molecule type" value="Genomic_DNA"/>
</dbReference>
<evidence type="ECO:0000313" key="2">
    <source>
        <dbReference type="Proteomes" id="UP000373449"/>
    </source>
</evidence>
<reference evidence="1 2" key="1">
    <citation type="submission" date="2019-03" db="EMBL/GenBank/DDBJ databases">
        <authorList>
            <consortium name="Pathogen Informatics"/>
        </authorList>
    </citation>
    <scope>NUCLEOTIDE SEQUENCE [LARGE SCALE GENOMIC DNA]</scope>
    <source>
        <strain evidence="1 2">NCTC12282</strain>
    </source>
</reference>